<protein>
    <submittedName>
        <fullName evidence="1">Uncharacterized protein</fullName>
    </submittedName>
</protein>
<comment type="caution">
    <text evidence="1">The sequence shown here is derived from an EMBL/GenBank/DDBJ whole genome shotgun (WGS) entry which is preliminary data.</text>
</comment>
<gene>
    <name evidence="1" type="ORF">PCOR1329_LOCUS3281</name>
</gene>
<feature type="non-terminal residue" evidence="1">
    <location>
        <position position="1"/>
    </location>
</feature>
<sequence>KGQVRARATLRIFSLSADACGRRPAIQQQKHLVCRMRGNLFSLLSTSSQQLGSVQLNICSTFVFKPAGGAKSGLTERISNLFSLLSTSSQQLGSVQLNICSTFVFKPAGGAKSGLTERISWDKH</sequence>
<dbReference type="Proteomes" id="UP001189429">
    <property type="component" value="Unassembled WGS sequence"/>
</dbReference>
<evidence type="ECO:0000313" key="1">
    <source>
        <dbReference type="EMBL" id="CAK0792799.1"/>
    </source>
</evidence>
<evidence type="ECO:0000313" key="2">
    <source>
        <dbReference type="Proteomes" id="UP001189429"/>
    </source>
</evidence>
<proteinExistence type="predicted"/>
<organism evidence="1 2">
    <name type="scientific">Prorocentrum cordatum</name>
    <dbReference type="NCBI Taxonomy" id="2364126"/>
    <lineage>
        <taxon>Eukaryota</taxon>
        <taxon>Sar</taxon>
        <taxon>Alveolata</taxon>
        <taxon>Dinophyceae</taxon>
        <taxon>Prorocentrales</taxon>
        <taxon>Prorocentraceae</taxon>
        <taxon>Prorocentrum</taxon>
    </lineage>
</organism>
<keyword evidence="2" id="KW-1185">Reference proteome</keyword>
<dbReference type="EMBL" id="CAUYUJ010000841">
    <property type="protein sequence ID" value="CAK0792799.1"/>
    <property type="molecule type" value="Genomic_DNA"/>
</dbReference>
<name>A0ABN9PIK6_9DINO</name>
<accession>A0ABN9PIK6</accession>
<reference evidence="1" key="1">
    <citation type="submission" date="2023-10" db="EMBL/GenBank/DDBJ databases">
        <authorList>
            <person name="Chen Y."/>
            <person name="Shah S."/>
            <person name="Dougan E. K."/>
            <person name="Thang M."/>
            <person name="Chan C."/>
        </authorList>
    </citation>
    <scope>NUCLEOTIDE SEQUENCE [LARGE SCALE GENOMIC DNA]</scope>
</reference>